<gene>
    <name evidence="2" type="ORF">NTE_01280</name>
</gene>
<dbReference type="STRING" id="1459636.NTE_01280"/>
<dbReference type="KEGG" id="nev:NTE_01280"/>
<proteinExistence type="predicted"/>
<dbReference type="RefSeq" id="WP_148700134.1">
    <property type="nucleotide sequence ID" value="NZ_CP007174.1"/>
</dbReference>
<protein>
    <submittedName>
        <fullName evidence="2">Preprotein translocase subunit Sss1</fullName>
    </submittedName>
</protein>
<dbReference type="SUPFAM" id="SSF103456">
    <property type="entry name" value="Preprotein translocase SecE subunit"/>
    <property type="match status" value="1"/>
</dbReference>
<keyword evidence="1" id="KW-1133">Transmembrane helix</keyword>
<feature type="transmembrane region" description="Helical" evidence="1">
    <location>
        <begin position="29"/>
        <end position="50"/>
    </location>
</feature>
<dbReference type="HOGENOM" id="CLU_2875221_0_0_2"/>
<keyword evidence="3" id="KW-1185">Reference proteome</keyword>
<sequence length="62" mass="6680">MSVVERKIGEIIQTLRLAKKTSRQDYTQHLRLVGLGLGAVGGIAFIIKLVSEFITIGLGGRG</sequence>
<reference evidence="2 3" key="1">
    <citation type="journal article" date="2014" name="PLoS ONE">
        <title>Genome Sequence of Candidatus Nitrososphaera evergladensis from Group I.1b Enriched from Everglades Soil Reveals Novel Genomic Features of the Ammonia-Oxidizing Archaea.</title>
        <authorList>
            <person name="Zhalnina K.V."/>
            <person name="Dias R."/>
            <person name="Leonard M.T."/>
            <person name="Dorr de Quadros P."/>
            <person name="Camargo F.A."/>
            <person name="Drew J.C."/>
            <person name="Farmerie W.G."/>
            <person name="Daroub S.H."/>
            <person name="Triplett E.W."/>
        </authorList>
    </citation>
    <scope>NUCLEOTIDE SEQUENCE [LARGE SCALE GENOMIC DNA]</scope>
    <source>
        <strain evidence="2 3">SR1</strain>
    </source>
</reference>
<dbReference type="AlphaFoldDB" id="A0A075MVM8"/>
<evidence type="ECO:0000256" key="1">
    <source>
        <dbReference type="SAM" id="Phobius"/>
    </source>
</evidence>
<evidence type="ECO:0000313" key="2">
    <source>
        <dbReference type="EMBL" id="AIF83349.1"/>
    </source>
</evidence>
<organism evidence="2 3">
    <name type="scientific">Candidatus Nitrososphaera evergladensis SR1</name>
    <dbReference type="NCBI Taxonomy" id="1459636"/>
    <lineage>
        <taxon>Archaea</taxon>
        <taxon>Nitrososphaerota</taxon>
        <taxon>Nitrososphaeria</taxon>
        <taxon>Nitrososphaerales</taxon>
        <taxon>Nitrososphaeraceae</taxon>
        <taxon>Nitrososphaera</taxon>
    </lineage>
</organism>
<name>A0A075MVM8_9ARCH</name>
<accession>A0A075MVM8</accession>
<keyword evidence="1" id="KW-0472">Membrane</keyword>
<keyword evidence="1" id="KW-0812">Transmembrane</keyword>
<dbReference type="EMBL" id="CP007174">
    <property type="protein sequence ID" value="AIF83349.1"/>
    <property type="molecule type" value="Genomic_DNA"/>
</dbReference>
<dbReference type="GeneID" id="41597083"/>
<dbReference type="InterPro" id="IPR023391">
    <property type="entry name" value="Prot_translocase_SecE_dom_sf"/>
</dbReference>
<dbReference type="Gene3D" id="1.20.5.820">
    <property type="entry name" value="Preprotein translocase SecE subunit"/>
    <property type="match status" value="1"/>
</dbReference>
<dbReference type="Proteomes" id="UP000028194">
    <property type="component" value="Chromosome"/>
</dbReference>
<evidence type="ECO:0000313" key="3">
    <source>
        <dbReference type="Proteomes" id="UP000028194"/>
    </source>
</evidence>